<keyword evidence="1" id="KW-1133">Transmembrane helix</keyword>
<gene>
    <name evidence="2" type="ORF">FJ651_10750</name>
</gene>
<dbReference type="AlphaFoldDB" id="A0A506PG19"/>
<feature type="transmembrane region" description="Helical" evidence="1">
    <location>
        <begin position="21"/>
        <end position="42"/>
    </location>
</feature>
<proteinExistence type="predicted"/>
<dbReference type="EMBL" id="VHIQ01000005">
    <property type="protein sequence ID" value="TPV32786.1"/>
    <property type="molecule type" value="Genomic_DNA"/>
</dbReference>
<keyword evidence="1" id="KW-0472">Membrane</keyword>
<comment type="caution">
    <text evidence="2">The sequence shown here is derived from an EMBL/GenBank/DDBJ whole genome shotgun (WGS) entry which is preliminary data.</text>
</comment>
<organism evidence="2 3">
    <name type="scientific">Paucihalobacter ruber</name>
    <dbReference type="NCBI Taxonomy" id="2567861"/>
    <lineage>
        <taxon>Bacteria</taxon>
        <taxon>Pseudomonadati</taxon>
        <taxon>Bacteroidota</taxon>
        <taxon>Flavobacteriia</taxon>
        <taxon>Flavobacteriales</taxon>
        <taxon>Flavobacteriaceae</taxon>
        <taxon>Paucihalobacter</taxon>
    </lineage>
</organism>
<dbReference type="Proteomes" id="UP000317332">
    <property type="component" value="Unassembled WGS sequence"/>
</dbReference>
<evidence type="ECO:0000313" key="2">
    <source>
        <dbReference type="EMBL" id="TPV32786.1"/>
    </source>
</evidence>
<dbReference type="RefSeq" id="WP_140990533.1">
    <property type="nucleotide sequence ID" value="NZ_VHIQ01000005.1"/>
</dbReference>
<dbReference type="OrthoDB" id="821805at2"/>
<name>A0A506PG19_9FLAO</name>
<accession>A0A506PG19</accession>
<sequence length="257" mass="29878">MIKFFRKIRQNLLVEGKTSQYLKYAIGEIILVVIGIFIALQLNNWNQNRIDNLQANNALYNLKAELQKNIVDLETLDSLYATFQSSTKKGIEMLNNNLSVRDLIALDTLIRSNYTTFPLTKSTYQELINTGNFYNIKNEKLKSEINKLYLEGERRTSAFLEINSNTQQLMLNPDLFNYHYLVDQLKSERPNIRTLDTLWIQNKNSPTFLALYNKARLTQLASNTGRINLIKRHIIISKNLILSIENELKKETNNTVK</sequence>
<dbReference type="Pfam" id="PF19578">
    <property type="entry name" value="DUF6090"/>
    <property type="match status" value="1"/>
</dbReference>
<dbReference type="InterPro" id="IPR045749">
    <property type="entry name" value="DUF6090"/>
</dbReference>
<keyword evidence="1" id="KW-0812">Transmembrane</keyword>
<protein>
    <submittedName>
        <fullName evidence="2">Uncharacterized protein</fullName>
    </submittedName>
</protein>
<keyword evidence="3" id="KW-1185">Reference proteome</keyword>
<evidence type="ECO:0000313" key="3">
    <source>
        <dbReference type="Proteomes" id="UP000317332"/>
    </source>
</evidence>
<reference evidence="2 3" key="1">
    <citation type="submission" date="2019-06" db="EMBL/GenBank/DDBJ databases">
        <title>Flavobacteriaceae Paucihalobacterium erythroidium CWB-1, complete genome.</title>
        <authorList>
            <person name="Wu S."/>
        </authorList>
    </citation>
    <scope>NUCLEOTIDE SEQUENCE [LARGE SCALE GENOMIC DNA]</scope>
    <source>
        <strain evidence="2 3">CWB-1</strain>
    </source>
</reference>
<evidence type="ECO:0000256" key="1">
    <source>
        <dbReference type="SAM" id="Phobius"/>
    </source>
</evidence>